<sequence>MLAVTVDLNRLFNSSQIIPASVTSFGNDVSEQCSVKHNSTSERTLQYSFMDLYPKTTATSGPKDGFNCSLLVALKALCRTFNWKRQKTALSTSGHELKYSFASLDLLLQDPKLLHPPYCQDVPQDVPPKGKQVTQSHSRDILKTSQGLAKHAQLAFDDYELRAIFRGKAISQLS</sequence>
<protein>
    <submittedName>
        <fullName evidence="1">Uncharacterized protein</fullName>
    </submittedName>
</protein>
<organism evidence="1 2">
    <name type="scientific">Endocarpon pusillum</name>
    <dbReference type="NCBI Taxonomy" id="364733"/>
    <lineage>
        <taxon>Eukaryota</taxon>
        <taxon>Fungi</taxon>
        <taxon>Dikarya</taxon>
        <taxon>Ascomycota</taxon>
        <taxon>Pezizomycotina</taxon>
        <taxon>Eurotiomycetes</taxon>
        <taxon>Chaetothyriomycetidae</taxon>
        <taxon>Verrucariales</taxon>
        <taxon>Verrucariaceae</taxon>
        <taxon>Endocarpon</taxon>
    </lineage>
</organism>
<dbReference type="EMBL" id="JAACFV010000024">
    <property type="protein sequence ID" value="KAF7511015.1"/>
    <property type="molecule type" value="Genomic_DNA"/>
</dbReference>
<gene>
    <name evidence="1" type="ORF">GJ744_005561</name>
</gene>
<comment type="caution">
    <text evidence="1">The sequence shown here is derived from an EMBL/GenBank/DDBJ whole genome shotgun (WGS) entry which is preliminary data.</text>
</comment>
<accession>A0A8H7E7A3</accession>
<dbReference type="Proteomes" id="UP000606974">
    <property type="component" value="Unassembled WGS sequence"/>
</dbReference>
<reference evidence="1" key="1">
    <citation type="submission" date="2020-02" db="EMBL/GenBank/DDBJ databases">
        <authorList>
            <person name="Palmer J.M."/>
        </authorList>
    </citation>
    <scope>NUCLEOTIDE SEQUENCE</scope>
    <source>
        <strain evidence="1">EPUS1.4</strain>
        <tissue evidence="1">Thallus</tissue>
    </source>
</reference>
<evidence type="ECO:0000313" key="1">
    <source>
        <dbReference type="EMBL" id="KAF7511015.1"/>
    </source>
</evidence>
<evidence type="ECO:0000313" key="2">
    <source>
        <dbReference type="Proteomes" id="UP000606974"/>
    </source>
</evidence>
<dbReference type="AlphaFoldDB" id="A0A8H7E7A3"/>
<name>A0A8H7E7A3_9EURO</name>
<keyword evidence="2" id="KW-1185">Reference proteome</keyword>
<proteinExistence type="predicted"/>